<feature type="region of interest" description="Disordered" evidence="1">
    <location>
        <begin position="1"/>
        <end position="128"/>
    </location>
</feature>
<evidence type="ECO:0000313" key="4">
    <source>
        <dbReference type="EMBL" id="MCP2168976.1"/>
    </source>
</evidence>
<keyword evidence="2" id="KW-0812">Transmembrane</keyword>
<dbReference type="InterPro" id="IPR021949">
    <property type="entry name" value="DUF3566_TM"/>
</dbReference>
<feature type="region of interest" description="Disordered" evidence="1">
    <location>
        <begin position="176"/>
        <end position="202"/>
    </location>
</feature>
<keyword evidence="5" id="KW-1185">Reference proteome</keyword>
<evidence type="ECO:0000313" key="5">
    <source>
        <dbReference type="Proteomes" id="UP001206128"/>
    </source>
</evidence>
<keyword evidence="2" id="KW-1133">Transmembrane helix</keyword>
<gene>
    <name evidence="4" type="ORF">LX83_005856</name>
</gene>
<sequence>MNPPENTERSDAKAGQGDPTAAMTRRDGAEPAQSGTGATTAEATVVAPASPGAGTAGQAATGPGGAGSADPGTGQATGAGGGDGGYEAPAPLPPWQRVPSDAQHLQEHQHHQHGGEAGPEPQGQPVGFPAADEQTVVTVARPAVTGVVSPSLTPAGAASAGGGTPTAAARTSVNLGAASAGGSGRPSAPGSRRPGRGPRRASLQVKRIDPWSVLKLALVLSIALFFVWLVAVGVLYGVLNGMGVWEQLNGTYDDLVQGGASADSEPLISAGRVFGVAAIIGAVNIVLMTALATVAAFIYNVSADLAGGLEITLSERE</sequence>
<feature type="compositionally biased region" description="Basic and acidic residues" evidence="1">
    <location>
        <begin position="1"/>
        <end position="12"/>
    </location>
</feature>
<name>A0AAE3GIS6_9PSEU</name>
<feature type="transmembrane region" description="Helical" evidence="2">
    <location>
        <begin position="216"/>
        <end position="239"/>
    </location>
</feature>
<dbReference type="Proteomes" id="UP001206128">
    <property type="component" value="Unassembled WGS sequence"/>
</dbReference>
<feature type="domain" description="DUF3566" evidence="3">
    <location>
        <begin position="198"/>
        <end position="315"/>
    </location>
</feature>
<dbReference type="AlphaFoldDB" id="A0AAE3GIS6"/>
<reference evidence="4" key="1">
    <citation type="submission" date="2022-06" db="EMBL/GenBank/DDBJ databases">
        <title>Genomic Encyclopedia of Archaeal and Bacterial Type Strains, Phase II (KMG-II): from individual species to whole genera.</title>
        <authorList>
            <person name="Goeker M."/>
        </authorList>
    </citation>
    <scope>NUCLEOTIDE SEQUENCE</scope>
    <source>
        <strain evidence="4">DSM 43935</strain>
    </source>
</reference>
<feature type="transmembrane region" description="Helical" evidence="2">
    <location>
        <begin position="273"/>
        <end position="299"/>
    </location>
</feature>
<evidence type="ECO:0000259" key="3">
    <source>
        <dbReference type="Pfam" id="PF12089"/>
    </source>
</evidence>
<organism evidence="4 5">
    <name type="scientific">Goodfellowiella coeruleoviolacea</name>
    <dbReference type="NCBI Taxonomy" id="334858"/>
    <lineage>
        <taxon>Bacteria</taxon>
        <taxon>Bacillati</taxon>
        <taxon>Actinomycetota</taxon>
        <taxon>Actinomycetes</taxon>
        <taxon>Pseudonocardiales</taxon>
        <taxon>Pseudonocardiaceae</taxon>
        <taxon>Goodfellowiella</taxon>
    </lineage>
</organism>
<protein>
    <recommendedName>
        <fullName evidence="3">DUF3566 domain-containing protein</fullName>
    </recommendedName>
</protein>
<accession>A0AAE3GIS6</accession>
<feature type="compositionally biased region" description="Gly residues" evidence="1">
    <location>
        <begin position="75"/>
        <end position="85"/>
    </location>
</feature>
<feature type="compositionally biased region" description="Low complexity" evidence="1">
    <location>
        <begin position="34"/>
        <end position="61"/>
    </location>
</feature>
<dbReference type="Pfam" id="PF12089">
    <property type="entry name" value="DUF3566"/>
    <property type="match status" value="1"/>
</dbReference>
<keyword evidence="2" id="KW-0472">Membrane</keyword>
<evidence type="ECO:0000256" key="1">
    <source>
        <dbReference type="SAM" id="MobiDB-lite"/>
    </source>
</evidence>
<evidence type="ECO:0000256" key="2">
    <source>
        <dbReference type="SAM" id="Phobius"/>
    </source>
</evidence>
<feature type="compositionally biased region" description="Low complexity" evidence="1">
    <location>
        <begin position="118"/>
        <end position="127"/>
    </location>
</feature>
<comment type="caution">
    <text evidence="4">The sequence shown here is derived from an EMBL/GenBank/DDBJ whole genome shotgun (WGS) entry which is preliminary data.</text>
</comment>
<dbReference type="EMBL" id="JAMTCK010000016">
    <property type="protein sequence ID" value="MCP2168976.1"/>
    <property type="molecule type" value="Genomic_DNA"/>
</dbReference>
<proteinExistence type="predicted"/>